<evidence type="ECO:0000313" key="2">
    <source>
        <dbReference type="Proteomes" id="UP000251002"/>
    </source>
</evidence>
<dbReference type="AlphaFoldDB" id="A0A365L0M4"/>
<comment type="caution">
    <text evidence="1">The sequence shown here is derived from an EMBL/GenBank/DDBJ whole genome shotgun (WGS) entry which is preliminary data.</text>
</comment>
<protein>
    <recommendedName>
        <fullName evidence="3">Anti-sigma factor</fullName>
    </recommendedName>
</protein>
<organism evidence="1 2">
    <name type="scientific">Planococcus halotolerans</name>
    <dbReference type="NCBI Taxonomy" id="2233542"/>
    <lineage>
        <taxon>Bacteria</taxon>
        <taxon>Bacillati</taxon>
        <taxon>Bacillota</taxon>
        <taxon>Bacilli</taxon>
        <taxon>Bacillales</taxon>
        <taxon>Caryophanaceae</taxon>
        <taxon>Planococcus</taxon>
    </lineage>
</organism>
<proteinExistence type="predicted"/>
<evidence type="ECO:0008006" key="3">
    <source>
        <dbReference type="Google" id="ProtNLM"/>
    </source>
</evidence>
<sequence length="72" mass="8357">MENYCENLLDYVNNQGTANEANGLMEHLHVCQRCQGNIDLYCESLELMQRDFTIQDVPGSLIKEILDFVFEK</sequence>
<evidence type="ECO:0000313" key="1">
    <source>
        <dbReference type="EMBL" id="RAZ78978.1"/>
    </source>
</evidence>
<dbReference type="Proteomes" id="UP000251002">
    <property type="component" value="Unassembled WGS sequence"/>
</dbReference>
<reference evidence="1 2" key="1">
    <citation type="submission" date="2018-06" db="EMBL/GenBank/DDBJ databases">
        <title>The draft genome sequences of strains SCU63 and S1.</title>
        <authorList>
            <person name="Gan L."/>
        </authorList>
    </citation>
    <scope>NUCLEOTIDE SEQUENCE [LARGE SCALE GENOMIC DNA]</scope>
    <source>
        <strain evidence="1 2">SCU63</strain>
    </source>
</reference>
<name>A0A365L0M4_9BACL</name>
<keyword evidence="2" id="KW-1185">Reference proteome</keyword>
<gene>
    <name evidence="1" type="ORF">DP120_05000</name>
</gene>
<accession>A0A365L0M4</accession>
<dbReference type="EMBL" id="QLZR01000002">
    <property type="protein sequence ID" value="RAZ78978.1"/>
    <property type="molecule type" value="Genomic_DNA"/>
</dbReference>